<proteinExistence type="predicted"/>
<reference evidence="1" key="2">
    <citation type="journal article" date="2015" name="Fish Shellfish Immunol.">
        <title>Early steps in the European eel (Anguilla anguilla)-Vibrio vulnificus interaction in the gills: Role of the RtxA13 toxin.</title>
        <authorList>
            <person name="Callol A."/>
            <person name="Pajuelo D."/>
            <person name="Ebbesson L."/>
            <person name="Teles M."/>
            <person name="MacKenzie S."/>
            <person name="Amaro C."/>
        </authorList>
    </citation>
    <scope>NUCLEOTIDE SEQUENCE</scope>
</reference>
<protein>
    <submittedName>
        <fullName evidence="1">Uncharacterized protein</fullName>
    </submittedName>
</protein>
<reference evidence="1" key="1">
    <citation type="submission" date="2014-11" db="EMBL/GenBank/DDBJ databases">
        <authorList>
            <person name="Amaro Gonzalez C."/>
        </authorList>
    </citation>
    <scope>NUCLEOTIDE SEQUENCE</scope>
</reference>
<evidence type="ECO:0000313" key="1">
    <source>
        <dbReference type="EMBL" id="JAH70147.1"/>
    </source>
</evidence>
<name>A0A0E9UWE7_ANGAN</name>
<dbReference type="AlphaFoldDB" id="A0A0E9UWE7"/>
<dbReference type="EMBL" id="GBXM01038430">
    <property type="protein sequence ID" value="JAH70147.1"/>
    <property type="molecule type" value="Transcribed_RNA"/>
</dbReference>
<sequence>METCEGNNPTLHCLLMFGNMFWYI</sequence>
<organism evidence="1">
    <name type="scientific">Anguilla anguilla</name>
    <name type="common">European freshwater eel</name>
    <name type="synonym">Muraena anguilla</name>
    <dbReference type="NCBI Taxonomy" id="7936"/>
    <lineage>
        <taxon>Eukaryota</taxon>
        <taxon>Metazoa</taxon>
        <taxon>Chordata</taxon>
        <taxon>Craniata</taxon>
        <taxon>Vertebrata</taxon>
        <taxon>Euteleostomi</taxon>
        <taxon>Actinopterygii</taxon>
        <taxon>Neopterygii</taxon>
        <taxon>Teleostei</taxon>
        <taxon>Anguilliformes</taxon>
        <taxon>Anguillidae</taxon>
        <taxon>Anguilla</taxon>
    </lineage>
</organism>
<accession>A0A0E9UWE7</accession>